<gene>
    <name evidence="1" type="ORF">DSM25559_1889</name>
</gene>
<reference evidence="2" key="1">
    <citation type="submission" date="2016-10" db="EMBL/GenBank/DDBJ databases">
        <authorList>
            <person name="Wibberg D."/>
        </authorList>
    </citation>
    <scope>NUCLEOTIDE SEQUENCE [LARGE SCALE GENOMIC DNA]</scope>
</reference>
<dbReference type="AlphaFoldDB" id="A0A1R3TPQ6"/>
<organism evidence="1 2">
    <name type="scientific">Agrobacterium rosae</name>
    <dbReference type="NCBI Taxonomy" id="1972867"/>
    <lineage>
        <taxon>Bacteria</taxon>
        <taxon>Pseudomonadati</taxon>
        <taxon>Pseudomonadota</taxon>
        <taxon>Alphaproteobacteria</taxon>
        <taxon>Hyphomicrobiales</taxon>
        <taxon>Rhizobiaceae</taxon>
        <taxon>Rhizobium/Agrobacterium group</taxon>
        <taxon>Agrobacterium</taxon>
    </lineage>
</organism>
<name>A0A1R3TPQ6_9HYPH</name>
<evidence type="ECO:0000313" key="2">
    <source>
        <dbReference type="Proteomes" id="UP000187891"/>
    </source>
</evidence>
<evidence type="ECO:0000313" key="1">
    <source>
        <dbReference type="EMBL" id="SCX19751.1"/>
    </source>
</evidence>
<dbReference type="EMBL" id="FMUE01000003">
    <property type="protein sequence ID" value="SCX19751.1"/>
    <property type="molecule type" value="Genomic_DNA"/>
</dbReference>
<sequence>MHEIIRLLPEWLRDEAKDIEPDDWFDIGGAMALVGLPVMPAFHDVCIAVMPDPTGLGFQTCDYIPAALQGTGRA</sequence>
<proteinExistence type="predicted"/>
<dbReference type="Proteomes" id="UP000187891">
    <property type="component" value="Unassembled WGS sequence"/>
</dbReference>
<accession>A0A1R3TPQ6</accession>
<protein>
    <submittedName>
        <fullName evidence="1">Uncharacterized protein</fullName>
    </submittedName>
</protein>